<accession>A0A0E9XQV0</accession>
<protein>
    <submittedName>
        <fullName evidence="2">Uncharacterized protein</fullName>
    </submittedName>
</protein>
<proteinExistence type="predicted"/>
<organism evidence="2">
    <name type="scientific">Anguilla anguilla</name>
    <name type="common">European freshwater eel</name>
    <name type="synonym">Muraena anguilla</name>
    <dbReference type="NCBI Taxonomy" id="7936"/>
    <lineage>
        <taxon>Eukaryota</taxon>
        <taxon>Metazoa</taxon>
        <taxon>Chordata</taxon>
        <taxon>Craniata</taxon>
        <taxon>Vertebrata</taxon>
        <taxon>Euteleostomi</taxon>
        <taxon>Actinopterygii</taxon>
        <taxon>Neopterygii</taxon>
        <taxon>Teleostei</taxon>
        <taxon>Anguilliformes</taxon>
        <taxon>Anguillidae</taxon>
        <taxon>Anguilla</taxon>
    </lineage>
</organism>
<evidence type="ECO:0000313" key="2">
    <source>
        <dbReference type="EMBL" id="JAI05015.1"/>
    </source>
</evidence>
<reference evidence="2" key="2">
    <citation type="journal article" date="2015" name="Fish Shellfish Immunol.">
        <title>Early steps in the European eel (Anguilla anguilla)-Vibrio vulnificus interaction in the gills: Role of the RtxA13 toxin.</title>
        <authorList>
            <person name="Callol A."/>
            <person name="Pajuelo D."/>
            <person name="Ebbesson L."/>
            <person name="Teles M."/>
            <person name="MacKenzie S."/>
            <person name="Amaro C."/>
        </authorList>
    </citation>
    <scope>NUCLEOTIDE SEQUENCE</scope>
</reference>
<feature type="compositionally biased region" description="Polar residues" evidence="1">
    <location>
        <begin position="10"/>
        <end position="37"/>
    </location>
</feature>
<feature type="region of interest" description="Disordered" evidence="1">
    <location>
        <begin position="1"/>
        <end position="37"/>
    </location>
</feature>
<dbReference type="AlphaFoldDB" id="A0A0E9XQV0"/>
<evidence type="ECO:0000256" key="1">
    <source>
        <dbReference type="SAM" id="MobiDB-lite"/>
    </source>
</evidence>
<name>A0A0E9XQV0_ANGAN</name>
<sequence length="37" mass="4114">MHIVRENNPALASSCTKAQESKANSWQRSRSTVLIKA</sequence>
<reference evidence="2" key="1">
    <citation type="submission" date="2014-11" db="EMBL/GenBank/DDBJ databases">
        <authorList>
            <person name="Amaro Gonzalez C."/>
        </authorList>
    </citation>
    <scope>NUCLEOTIDE SEQUENCE</scope>
</reference>
<dbReference type="EMBL" id="GBXM01003563">
    <property type="protein sequence ID" value="JAI05015.1"/>
    <property type="molecule type" value="Transcribed_RNA"/>
</dbReference>